<dbReference type="PANTHER" id="PTHR34203:SF13">
    <property type="entry name" value="EXPRESSED PROTEIN"/>
    <property type="match status" value="1"/>
</dbReference>
<keyword evidence="2" id="KW-0808">Transferase</keyword>
<feature type="domain" description="Methyltransferase FkbM" evidence="1">
    <location>
        <begin position="45"/>
        <end position="243"/>
    </location>
</feature>
<organism evidence="2 3">
    <name type="scientific">Stieleria magnilauensis</name>
    <dbReference type="NCBI Taxonomy" id="2527963"/>
    <lineage>
        <taxon>Bacteria</taxon>
        <taxon>Pseudomonadati</taxon>
        <taxon>Planctomycetota</taxon>
        <taxon>Planctomycetia</taxon>
        <taxon>Pirellulales</taxon>
        <taxon>Pirellulaceae</taxon>
        <taxon>Stieleria</taxon>
    </lineage>
</organism>
<dbReference type="PANTHER" id="PTHR34203">
    <property type="entry name" value="METHYLTRANSFERASE, FKBM FAMILY PROTEIN"/>
    <property type="match status" value="1"/>
</dbReference>
<evidence type="ECO:0000313" key="2">
    <source>
        <dbReference type="EMBL" id="QDV87386.1"/>
    </source>
</evidence>
<dbReference type="RefSeq" id="WP_419580556.1">
    <property type="nucleotide sequence ID" value="NZ_CP036432.1"/>
</dbReference>
<keyword evidence="2" id="KW-0489">Methyltransferase</keyword>
<dbReference type="NCBIfam" id="TIGR01444">
    <property type="entry name" value="fkbM_fam"/>
    <property type="match status" value="1"/>
</dbReference>
<keyword evidence="3" id="KW-1185">Reference proteome</keyword>
<sequence>MPDGMVLVGLPGSLPELRFIHREIFIDNTYTSHGVTIRDGDCIVDVGANVGLFSLFALDQACNLRIVAFEPLRPIFEALQANVNAIEVDCRRRGHTLTLINAGLSSIEQTPEMTFYPNMPGNSTLHPAEKAKEAAAIAKAFRMEEVWRLDKLAFAAMLLLFPLRRQLLKIVLKHRFQSGQRCRTHLRRLSDVLAEERVDRVDLLKIDVEGAELDVLGGLIESDWARVKQLVMEIAPANLSHVAPLAESLRTRGFEHVVVAAMDGHARDFGERGQGARTTISLPKMLYAIR</sequence>
<dbReference type="InterPro" id="IPR006342">
    <property type="entry name" value="FkbM_mtfrase"/>
</dbReference>
<dbReference type="Proteomes" id="UP000318081">
    <property type="component" value="Chromosome"/>
</dbReference>
<name>A0ABX5Y028_9BACT</name>
<dbReference type="Gene3D" id="3.40.50.150">
    <property type="entry name" value="Vaccinia Virus protein VP39"/>
    <property type="match status" value="1"/>
</dbReference>
<gene>
    <name evidence="2" type="primary">fkbM</name>
    <name evidence="2" type="ORF">TBK1r_64160</name>
</gene>
<dbReference type="SUPFAM" id="SSF53335">
    <property type="entry name" value="S-adenosyl-L-methionine-dependent methyltransferases"/>
    <property type="match status" value="1"/>
</dbReference>
<evidence type="ECO:0000313" key="3">
    <source>
        <dbReference type="Proteomes" id="UP000318081"/>
    </source>
</evidence>
<accession>A0ABX5Y028</accession>
<reference evidence="2 3" key="1">
    <citation type="submission" date="2019-02" db="EMBL/GenBank/DDBJ databases">
        <title>Deep-cultivation of Planctomycetes and their phenomic and genomic characterization uncovers novel biology.</title>
        <authorList>
            <person name="Wiegand S."/>
            <person name="Jogler M."/>
            <person name="Boedeker C."/>
            <person name="Pinto D."/>
            <person name="Vollmers J."/>
            <person name="Rivas-Marin E."/>
            <person name="Kohn T."/>
            <person name="Peeters S.H."/>
            <person name="Heuer A."/>
            <person name="Rast P."/>
            <person name="Oberbeckmann S."/>
            <person name="Bunk B."/>
            <person name="Jeske O."/>
            <person name="Meyerdierks A."/>
            <person name="Storesund J.E."/>
            <person name="Kallscheuer N."/>
            <person name="Luecker S."/>
            <person name="Lage O.M."/>
            <person name="Pohl T."/>
            <person name="Merkel B.J."/>
            <person name="Hornburger P."/>
            <person name="Mueller R.-W."/>
            <person name="Bruemmer F."/>
            <person name="Labrenz M."/>
            <person name="Spormann A.M."/>
            <person name="Op den Camp H."/>
            <person name="Overmann J."/>
            <person name="Amann R."/>
            <person name="Jetten M.S.M."/>
            <person name="Mascher T."/>
            <person name="Medema M.H."/>
            <person name="Devos D.P."/>
            <person name="Kaster A.-K."/>
            <person name="Ovreas L."/>
            <person name="Rohde M."/>
            <person name="Galperin M.Y."/>
            <person name="Jogler C."/>
        </authorList>
    </citation>
    <scope>NUCLEOTIDE SEQUENCE [LARGE SCALE GENOMIC DNA]</scope>
    <source>
        <strain evidence="2 3">TBK1r</strain>
    </source>
</reference>
<protein>
    <submittedName>
        <fullName evidence="2">31-O-demethyl-FK506 methyltransferase FkbM</fullName>
        <ecNumber evidence="2">2.1.1.-</ecNumber>
    </submittedName>
</protein>
<dbReference type="InterPro" id="IPR029063">
    <property type="entry name" value="SAM-dependent_MTases_sf"/>
</dbReference>
<dbReference type="EMBL" id="CP036432">
    <property type="protein sequence ID" value="QDV87386.1"/>
    <property type="molecule type" value="Genomic_DNA"/>
</dbReference>
<proteinExistence type="predicted"/>
<dbReference type="EC" id="2.1.1.-" evidence="2"/>
<dbReference type="GO" id="GO:0032259">
    <property type="term" value="P:methylation"/>
    <property type="evidence" value="ECO:0007669"/>
    <property type="project" value="UniProtKB-KW"/>
</dbReference>
<dbReference type="Pfam" id="PF05050">
    <property type="entry name" value="Methyltransf_21"/>
    <property type="match status" value="1"/>
</dbReference>
<evidence type="ECO:0000259" key="1">
    <source>
        <dbReference type="Pfam" id="PF05050"/>
    </source>
</evidence>
<dbReference type="GO" id="GO:0008168">
    <property type="term" value="F:methyltransferase activity"/>
    <property type="evidence" value="ECO:0007669"/>
    <property type="project" value="UniProtKB-KW"/>
</dbReference>
<dbReference type="InterPro" id="IPR052514">
    <property type="entry name" value="SAM-dependent_MTase"/>
</dbReference>